<keyword evidence="1" id="KW-0812">Transmembrane</keyword>
<organism evidence="2">
    <name type="scientific">Brassica campestris</name>
    <name type="common">Field mustard</name>
    <dbReference type="NCBI Taxonomy" id="3711"/>
    <lineage>
        <taxon>Eukaryota</taxon>
        <taxon>Viridiplantae</taxon>
        <taxon>Streptophyta</taxon>
        <taxon>Embryophyta</taxon>
        <taxon>Tracheophyta</taxon>
        <taxon>Spermatophyta</taxon>
        <taxon>Magnoliopsida</taxon>
        <taxon>eudicotyledons</taxon>
        <taxon>Gunneridae</taxon>
        <taxon>Pentapetalae</taxon>
        <taxon>rosids</taxon>
        <taxon>malvids</taxon>
        <taxon>Brassicales</taxon>
        <taxon>Brassicaceae</taxon>
        <taxon>Brassiceae</taxon>
        <taxon>Brassica</taxon>
    </lineage>
</organism>
<reference evidence="2" key="1">
    <citation type="submission" date="2018-11" db="EMBL/GenBank/DDBJ databases">
        <authorList>
            <consortium name="Genoscope - CEA"/>
            <person name="William W."/>
        </authorList>
    </citation>
    <scope>NUCLEOTIDE SEQUENCE</scope>
</reference>
<feature type="transmembrane region" description="Helical" evidence="1">
    <location>
        <begin position="6"/>
        <end position="23"/>
    </location>
</feature>
<sequence length="45" mass="5246">MVLKSLLICFVMVYLCTVLIWIMSSHIGKLTKRVQIRFCSLSTRL</sequence>
<gene>
    <name evidence="2" type="ORF">BRAA07T30494Z</name>
</gene>
<protein>
    <submittedName>
        <fullName evidence="2">Uncharacterized protein</fullName>
    </submittedName>
</protein>
<evidence type="ECO:0000256" key="1">
    <source>
        <dbReference type="SAM" id="Phobius"/>
    </source>
</evidence>
<keyword evidence="1" id="KW-0472">Membrane</keyword>
<proteinExistence type="predicted"/>
<accession>A0A3P6BGG7</accession>
<dbReference type="EMBL" id="LR031574">
    <property type="protein sequence ID" value="VDD00380.1"/>
    <property type="molecule type" value="Genomic_DNA"/>
</dbReference>
<name>A0A3P6BGG7_BRACM</name>
<evidence type="ECO:0000313" key="2">
    <source>
        <dbReference type="EMBL" id="VDD00380.1"/>
    </source>
</evidence>
<dbReference type="AlphaFoldDB" id="A0A3P6BGG7"/>
<keyword evidence="1" id="KW-1133">Transmembrane helix</keyword>